<keyword evidence="1" id="KW-1133">Transmembrane helix</keyword>
<sequence length="73" mass="8088">MFRALKWISAIVIACGIVCCVWNLSQFNDRNLGLMVGIGFLVGGIQILMFGMVAPLMQKKTEELPLDTTEELV</sequence>
<feature type="transmembrane region" description="Helical" evidence="1">
    <location>
        <begin position="7"/>
        <end position="25"/>
    </location>
</feature>
<accession>A0A7X0VWC8</accession>
<keyword evidence="3" id="KW-1185">Reference proteome</keyword>
<gene>
    <name evidence="2" type="ORF">H7C18_19330</name>
</gene>
<protein>
    <submittedName>
        <fullName evidence="2">Uncharacterized protein</fullName>
    </submittedName>
</protein>
<reference evidence="2 3" key="1">
    <citation type="submission" date="2020-08" db="EMBL/GenBank/DDBJ databases">
        <title>Cohnella phylogeny.</title>
        <authorList>
            <person name="Dunlap C."/>
        </authorList>
    </citation>
    <scope>NUCLEOTIDE SEQUENCE [LARGE SCALE GENOMIC DNA]</scope>
    <source>
        <strain evidence="2 3">CBP 2801</strain>
    </source>
</reference>
<evidence type="ECO:0000313" key="3">
    <source>
        <dbReference type="Proteomes" id="UP000564644"/>
    </source>
</evidence>
<keyword evidence="1" id="KW-0472">Membrane</keyword>
<proteinExistence type="predicted"/>
<dbReference type="RefSeq" id="WP_185130733.1">
    <property type="nucleotide sequence ID" value="NZ_JACJVO010000024.1"/>
</dbReference>
<feature type="transmembrane region" description="Helical" evidence="1">
    <location>
        <begin position="31"/>
        <end position="54"/>
    </location>
</feature>
<dbReference type="AlphaFoldDB" id="A0A7X0VWC8"/>
<comment type="caution">
    <text evidence="2">The sequence shown here is derived from an EMBL/GenBank/DDBJ whole genome shotgun (WGS) entry which is preliminary data.</text>
</comment>
<evidence type="ECO:0000313" key="2">
    <source>
        <dbReference type="EMBL" id="MBB6733074.1"/>
    </source>
</evidence>
<organism evidence="2 3">
    <name type="scientific">Cohnella zeiphila</name>
    <dbReference type="NCBI Taxonomy" id="2761120"/>
    <lineage>
        <taxon>Bacteria</taxon>
        <taxon>Bacillati</taxon>
        <taxon>Bacillota</taxon>
        <taxon>Bacilli</taxon>
        <taxon>Bacillales</taxon>
        <taxon>Paenibacillaceae</taxon>
        <taxon>Cohnella</taxon>
    </lineage>
</organism>
<dbReference type="Proteomes" id="UP000564644">
    <property type="component" value="Unassembled WGS sequence"/>
</dbReference>
<evidence type="ECO:0000256" key="1">
    <source>
        <dbReference type="SAM" id="Phobius"/>
    </source>
</evidence>
<keyword evidence="1" id="KW-0812">Transmembrane</keyword>
<name>A0A7X0VWC8_9BACL</name>
<dbReference type="EMBL" id="JACJVO010000024">
    <property type="protein sequence ID" value="MBB6733074.1"/>
    <property type="molecule type" value="Genomic_DNA"/>
</dbReference>